<dbReference type="Gene3D" id="3.10.450.50">
    <property type="match status" value="1"/>
</dbReference>
<dbReference type="Proteomes" id="UP000274694">
    <property type="component" value="Unassembled WGS sequence"/>
</dbReference>
<protein>
    <submittedName>
        <fullName evidence="2">Nuclear transport factor 2 family protein</fullName>
    </submittedName>
</protein>
<dbReference type="InterPro" id="IPR032710">
    <property type="entry name" value="NTF2-like_dom_sf"/>
</dbReference>
<feature type="domain" description="DUF4440" evidence="1">
    <location>
        <begin position="21"/>
        <end position="128"/>
    </location>
</feature>
<dbReference type="InterPro" id="IPR027843">
    <property type="entry name" value="DUF4440"/>
</dbReference>
<dbReference type="SUPFAM" id="SSF54427">
    <property type="entry name" value="NTF2-like"/>
    <property type="match status" value="1"/>
</dbReference>
<evidence type="ECO:0000313" key="2">
    <source>
        <dbReference type="EMBL" id="RQW96331.1"/>
    </source>
</evidence>
<organism evidence="2 3">
    <name type="scientific">Micromonospora chalcea</name>
    <dbReference type="NCBI Taxonomy" id="1874"/>
    <lineage>
        <taxon>Bacteria</taxon>
        <taxon>Bacillati</taxon>
        <taxon>Actinomycetota</taxon>
        <taxon>Actinomycetes</taxon>
        <taxon>Micromonosporales</taxon>
        <taxon>Micromonosporaceae</taxon>
        <taxon>Micromonospora</taxon>
    </lineage>
</organism>
<gene>
    <name evidence="2" type="ORF">DLJ60_05060</name>
</gene>
<keyword evidence="3" id="KW-1185">Reference proteome</keyword>
<dbReference type="EMBL" id="QGTA01000114">
    <property type="protein sequence ID" value="RQW96331.1"/>
    <property type="molecule type" value="Genomic_DNA"/>
</dbReference>
<sequence>MDTDDHPTGNGGADLPGVEALRAAERRLQRAQLSSDVAALDRLIDDRLVFTGPDGRLYSKQDDLHVHRSGQQTMTRVDEEDLAVLVAGGTGVTWFLGTVEGTLAGEPFLARVRYTRTWILDEDEGWRLLAAHVGPAD</sequence>
<evidence type="ECO:0000313" key="3">
    <source>
        <dbReference type="Proteomes" id="UP000274694"/>
    </source>
</evidence>
<dbReference type="Pfam" id="PF14534">
    <property type="entry name" value="DUF4440"/>
    <property type="match status" value="1"/>
</dbReference>
<comment type="caution">
    <text evidence="2">The sequence shown here is derived from an EMBL/GenBank/DDBJ whole genome shotgun (WGS) entry which is preliminary data.</text>
</comment>
<name>A0ABX9YB51_MICCH</name>
<reference evidence="2 3" key="1">
    <citation type="submission" date="2018-05" db="EMBL/GenBank/DDBJ databases">
        <title>Micromonospora from Atacama Desert.</title>
        <authorList>
            <person name="Carro L."/>
            <person name="Goodfellow M."/>
            <person name="Klenk H.-P."/>
        </authorList>
    </citation>
    <scope>NUCLEOTIDE SEQUENCE [LARGE SCALE GENOMIC DNA]</scope>
    <source>
        <strain evidence="2 3">LB41</strain>
    </source>
</reference>
<dbReference type="RefSeq" id="WP_064447356.1">
    <property type="nucleotide sequence ID" value="NZ_JBEYHZ010000009.1"/>
</dbReference>
<evidence type="ECO:0000259" key="1">
    <source>
        <dbReference type="Pfam" id="PF14534"/>
    </source>
</evidence>
<accession>A0ABX9YB51</accession>
<proteinExistence type="predicted"/>